<evidence type="ECO:0000313" key="1">
    <source>
        <dbReference type="EMBL" id="EES90991.1"/>
    </source>
</evidence>
<protein>
    <submittedName>
        <fullName evidence="1">Uncharacterized protein</fullName>
    </submittedName>
</protein>
<accession>A0A9P2G6N2</accession>
<evidence type="ECO:0000313" key="2">
    <source>
        <dbReference type="Proteomes" id="UP000006160"/>
    </source>
</evidence>
<comment type="caution">
    <text evidence="1">The sequence shown here is derived from an EMBL/GenBank/DDBJ whole genome shotgun (WGS) entry which is preliminary data.</text>
</comment>
<proteinExistence type="predicted"/>
<dbReference type="AlphaFoldDB" id="A0A9P2G6N2"/>
<reference evidence="1 2" key="1">
    <citation type="submission" date="2009-10" db="EMBL/GenBank/DDBJ databases">
        <authorList>
            <person name="Shrivastava S."/>
            <person name="Brinkac L.B."/>
            <person name="Brown J.L."/>
            <person name="Bruce D.B."/>
            <person name="Detter C."/>
            <person name="Green L.D."/>
            <person name="Munk C.A."/>
            <person name="Rogers Y.C."/>
            <person name="Tapia R."/>
            <person name="Saunders E.S."/>
            <person name="Sims D.R."/>
            <person name="Smith L.A."/>
            <person name="Smith T.J."/>
            <person name="Sutton G."/>
            <person name="Brettin T."/>
        </authorList>
    </citation>
    <scope>NUCLEOTIDE SEQUENCE [LARGE SCALE GENOMIC DNA]</scope>
    <source>
        <strain evidence="2">D str. 1873</strain>
    </source>
</reference>
<name>A0A9P2G6N2_CLOBO</name>
<gene>
    <name evidence="1" type="ORF">CLG_B1382</name>
</gene>
<organism evidence="1 2">
    <name type="scientific">Clostridium botulinum D str. 1873</name>
    <dbReference type="NCBI Taxonomy" id="592027"/>
    <lineage>
        <taxon>Bacteria</taxon>
        <taxon>Bacillati</taxon>
        <taxon>Bacillota</taxon>
        <taxon>Clostridia</taxon>
        <taxon>Eubacteriales</taxon>
        <taxon>Clostridiaceae</taxon>
        <taxon>Clostridium</taxon>
    </lineage>
</organism>
<sequence>MREKLENLVDLIFQPRLVNYMTESDNYIWLLSMAKDYWSFILKWNDIYKRMSEIRQDELNKIAEREANEMSSEEIEAAEIEWFLGPSILRNLRNNKEYRKLIKERDDICGIVTNDVFDSDTLCEKISSQENKSCRIKKKPRIVSANKKRYAEIVKRIGEIQEETERKLVTELLPMHKYRESFEFMDEPDYSTMCGSDELIKNAIEERRQCIQTEENSEMHSKNVGSIPNLDIEKILDEYKKRIE</sequence>
<dbReference type="EMBL" id="ACSJ01000007">
    <property type="protein sequence ID" value="EES90991.1"/>
    <property type="molecule type" value="Genomic_DNA"/>
</dbReference>
<dbReference type="Proteomes" id="UP000006160">
    <property type="component" value="Unassembled WGS sequence"/>
</dbReference>